<dbReference type="OrthoDB" id="4936934at2"/>
<dbReference type="PANTHER" id="PTHR43877:SF5">
    <property type="entry name" value="BLL8307 PROTEIN"/>
    <property type="match status" value="1"/>
</dbReference>
<dbReference type="PROSITE" id="PS51186">
    <property type="entry name" value="GNAT"/>
    <property type="match status" value="1"/>
</dbReference>
<dbReference type="GO" id="GO:0016747">
    <property type="term" value="F:acyltransferase activity, transferring groups other than amino-acyl groups"/>
    <property type="evidence" value="ECO:0007669"/>
    <property type="project" value="InterPro"/>
</dbReference>
<evidence type="ECO:0000256" key="2">
    <source>
        <dbReference type="ARBA" id="ARBA00023315"/>
    </source>
</evidence>
<evidence type="ECO:0000313" key="5">
    <source>
        <dbReference type="Proteomes" id="UP000199393"/>
    </source>
</evidence>
<name>A0A1C3N5C2_9ACTN</name>
<dbReference type="AlphaFoldDB" id="A0A1C3N5C2"/>
<sequence length="153" mass="16934">MSEIQIRRATETDLPAAAELRWQWLLELDQRPQGSREDYVAYLTTWARSAPGHECFLAARGDAVIGMAWLAITDRVPSAAAFDRRSGDLQSVYVLAAERHHGVGGQLVHAVVTRAAELGLEHLTVHARALAIDLYQRHGFAMQPRLMLLKPGG</sequence>
<dbReference type="RefSeq" id="WP_091591884.1">
    <property type="nucleotide sequence ID" value="NZ_JBHRWG010000004.1"/>
</dbReference>
<dbReference type="EMBL" id="LT598496">
    <property type="protein sequence ID" value="SBV27774.1"/>
    <property type="molecule type" value="Genomic_DNA"/>
</dbReference>
<proteinExistence type="predicted"/>
<dbReference type="Gene3D" id="3.40.630.30">
    <property type="match status" value="1"/>
</dbReference>
<reference evidence="5" key="1">
    <citation type="submission" date="2016-06" db="EMBL/GenBank/DDBJ databases">
        <authorList>
            <person name="Varghese N."/>
        </authorList>
    </citation>
    <scope>NUCLEOTIDE SEQUENCE [LARGE SCALE GENOMIC DNA]</scope>
    <source>
        <strain evidence="5">DSM 45344</strain>
    </source>
</reference>
<keyword evidence="2" id="KW-0012">Acyltransferase</keyword>
<dbReference type="Pfam" id="PF00583">
    <property type="entry name" value="Acetyltransf_1"/>
    <property type="match status" value="1"/>
</dbReference>
<dbReference type="CDD" id="cd04301">
    <property type="entry name" value="NAT_SF"/>
    <property type="match status" value="1"/>
</dbReference>
<dbReference type="PANTHER" id="PTHR43877">
    <property type="entry name" value="AMINOALKYLPHOSPHONATE N-ACETYLTRANSFERASE-RELATED-RELATED"/>
    <property type="match status" value="1"/>
</dbReference>
<accession>A0A1C3N5C2</accession>
<dbReference type="InterPro" id="IPR050832">
    <property type="entry name" value="Bact_Acetyltransf"/>
</dbReference>
<evidence type="ECO:0000256" key="1">
    <source>
        <dbReference type="ARBA" id="ARBA00022679"/>
    </source>
</evidence>
<dbReference type="SUPFAM" id="SSF55729">
    <property type="entry name" value="Acyl-CoA N-acyltransferases (Nat)"/>
    <property type="match status" value="1"/>
</dbReference>
<gene>
    <name evidence="4" type="ORF">GA0070620_3302</name>
</gene>
<dbReference type="Proteomes" id="UP000199393">
    <property type="component" value="Chromosome I"/>
</dbReference>
<organism evidence="4 5">
    <name type="scientific">Micromonospora krabiensis</name>
    <dbReference type="NCBI Taxonomy" id="307121"/>
    <lineage>
        <taxon>Bacteria</taxon>
        <taxon>Bacillati</taxon>
        <taxon>Actinomycetota</taxon>
        <taxon>Actinomycetes</taxon>
        <taxon>Micromonosporales</taxon>
        <taxon>Micromonosporaceae</taxon>
        <taxon>Micromonospora</taxon>
    </lineage>
</organism>
<feature type="domain" description="N-acetyltransferase" evidence="3">
    <location>
        <begin position="4"/>
        <end position="153"/>
    </location>
</feature>
<dbReference type="InterPro" id="IPR016181">
    <property type="entry name" value="Acyl_CoA_acyltransferase"/>
</dbReference>
<keyword evidence="1" id="KW-0808">Transferase</keyword>
<dbReference type="InterPro" id="IPR000182">
    <property type="entry name" value="GNAT_dom"/>
</dbReference>
<keyword evidence="5" id="KW-1185">Reference proteome</keyword>
<keyword evidence="4" id="KW-0687">Ribonucleoprotein</keyword>
<protein>
    <submittedName>
        <fullName evidence="4">Ribosomal protein S18 acetylase RimI</fullName>
    </submittedName>
</protein>
<keyword evidence="4" id="KW-0689">Ribosomal protein</keyword>
<dbReference type="STRING" id="307121.GA0070620_3302"/>
<evidence type="ECO:0000313" key="4">
    <source>
        <dbReference type="EMBL" id="SBV27774.1"/>
    </source>
</evidence>
<evidence type="ECO:0000259" key="3">
    <source>
        <dbReference type="PROSITE" id="PS51186"/>
    </source>
</evidence>
<dbReference type="GO" id="GO:0005840">
    <property type="term" value="C:ribosome"/>
    <property type="evidence" value="ECO:0007669"/>
    <property type="project" value="UniProtKB-KW"/>
</dbReference>